<dbReference type="InterPro" id="IPR002347">
    <property type="entry name" value="SDR_fam"/>
</dbReference>
<evidence type="ECO:0000313" key="5">
    <source>
        <dbReference type="Proteomes" id="UP000594454"/>
    </source>
</evidence>
<protein>
    <recommendedName>
        <fullName evidence="6">Farnesol dehydrogenase</fullName>
    </recommendedName>
</protein>
<dbReference type="PRINTS" id="PR00080">
    <property type="entry name" value="SDRFAMILY"/>
</dbReference>
<dbReference type="FunCoup" id="A0A7R8YP24">
    <property type="interactions" value="96"/>
</dbReference>
<keyword evidence="5" id="KW-1185">Reference proteome</keyword>
<dbReference type="AlphaFoldDB" id="A0A7R8YP24"/>
<proteinExistence type="inferred from homology"/>
<dbReference type="OMA" id="EWTRMID"/>
<dbReference type="Pfam" id="PF00106">
    <property type="entry name" value="adh_short"/>
    <property type="match status" value="1"/>
</dbReference>
<dbReference type="GO" id="GO:0016616">
    <property type="term" value="F:oxidoreductase activity, acting on the CH-OH group of donors, NAD or NADP as acceptor"/>
    <property type="evidence" value="ECO:0007669"/>
    <property type="project" value="UniProtKB-ARBA"/>
</dbReference>
<evidence type="ECO:0000313" key="4">
    <source>
        <dbReference type="EMBL" id="CAD7079050.1"/>
    </source>
</evidence>
<accession>A0A7R8YP24</accession>
<dbReference type="InParanoid" id="A0A7R8YP24"/>
<dbReference type="OrthoDB" id="1933717at2759"/>
<sequence length="249" mass="27223">MERWQNKVAVVTGAGAGIGAATAAELVTNGFIVIALDRQEERVQENQRKLPENLQSRYYPRRCDVTNESQVKDTFAWIETEFGGTDVLVNNAGIIALGVELSGLDNTQPLRNTLETNTMAVVYCVREAFNSMKKRHFDGHIVIINSVAGHRVPVASVGSLNIYPPSKHAVTAMVETYRQEFFMAGTKVKVTSISPGGVLTEIVPNIALHLADHPLLNAEDISNAVLYVLSTPPHVQVHELTIKPVGEKV</sequence>
<organism evidence="4 5">
    <name type="scientific">Hermetia illucens</name>
    <name type="common">Black soldier fly</name>
    <dbReference type="NCBI Taxonomy" id="343691"/>
    <lineage>
        <taxon>Eukaryota</taxon>
        <taxon>Metazoa</taxon>
        <taxon>Ecdysozoa</taxon>
        <taxon>Arthropoda</taxon>
        <taxon>Hexapoda</taxon>
        <taxon>Insecta</taxon>
        <taxon>Pterygota</taxon>
        <taxon>Neoptera</taxon>
        <taxon>Endopterygota</taxon>
        <taxon>Diptera</taxon>
        <taxon>Brachycera</taxon>
        <taxon>Stratiomyomorpha</taxon>
        <taxon>Stratiomyidae</taxon>
        <taxon>Hermetiinae</taxon>
        <taxon>Hermetia</taxon>
    </lineage>
</organism>
<evidence type="ECO:0000256" key="1">
    <source>
        <dbReference type="ARBA" id="ARBA00006484"/>
    </source>
</evidence>
<dbReference type="EMBL" id="LR899009">
    <property type="protein sequence ID" value="CAD7079050.1"/>
    <property type="molecule type" value="Genomic_DNA"/>
</dbReference>
<name>A0A7R8YP24_HERIL</name>
<dbReference type="SUPFAM" id="SSF51735">
    <property type="entry name" value="NAD(P)-binding Rossmann-fold domains"/>
    <property type="match status" value="1"/>
</dbReference>
<comment type="similarity">
    <text evidence="1 3">Belongs to the short-chain dehydrogenases/reductases (SDR) family.</text>
</comment>
<evidence type="ECO:0000256" key="3">
    <source>
        <dbReference type="RuleBase" id="RU000363"/>
    </source>
</evidence>
<evidence type="ECO:0000256" key="2">
    <source>
        <dbReference type="ARBA" id="ARBA00023002"/>
    </source>
</evidence>
<dbReference type="PRINTS" id="PR00081">
    <property type="entry name" value="GDHRDH"/>
</dbReference>
<gene>
    <name evidence="4" type="ORF">HERILL_LOCUS2284</name>
</gene>
<dbReference type="PANTHER" id="PTHR43115:SF4">
    <property type="entry name" value="DEHYDROGENASE_REDUCTASE SDR FAMILY MEMBER 11"/>
    <property type="match status" value="1"/>
</dbReference>
<dbReference type="Gene3D" id="3.40.50.720">
    <property type="entry name" value="NAD(P)-binding Rossmann-like Domain"/>
    <property type="match status" value="1"/>
</dbReference>
<evidence type="ECO:0008006" key="6">
    <source>
        <dbReference type="Google" id="ProtNLM"/>
    </source>
</evidence>
<dbReference type="FunFam" id="3.40.50.720:FF:000047">
    <property type="entry name" value="NADP-dependent L-serine/L-allo-threonine dehydrogenase"/>
    <property type="match status" value="1"/>
</dbReference>
<reference evidence="4 5" key="1">
    <citation type="submission" date="2020-11" db="EMBL/GenBank/DDBJ databases">
        <authorList>
            <person name="Wallbank WR R."/>
            <person name="Pardo Diaz C."/>
            <person name="Kozak K."/>
            <person name="Martin S."/>
            <person name="Jiggins C."/>
            <person name="Moest M."/>
            <person name="Warren A I."/>
            <person name="Generalovic N T."/>
            <person name="Byers J.R.P. K."/>
            <person name="Montejo-Kovacevich G."/>
            <person name="Yen C E."/>
        </authorList>
    </citation>
    <scope>NUCLEOTIDE SEQUENCE [LARGE SCALE GENOMIC DNA]</scope>
</reference>
<keyword evidence="2" id="KW-0560">Oxidoreductase</keyword>
<dbReference type="InterPro" id="IPR036291">
    <property type="entry name" value="NAD(P)-bd_dom_sf"/>
</dbReference>
<dbReference type="PANTHER" id="PTHR43115">
    <property type="entry name" value="DEHYDROGENASE/REDUCTASE SDR FAMILY MEMBER 11"/>
    <property type="match status" value="1"/>
</dbReference>
<dbReference type="Proteomes" id="UP000594454">
    <property type="component" value="Chromosome 1"/>
</dbReference>